<accession>A0ABU4MG31</accession>
<evidence type="ECO:0000313" key="3">
    <source>
        <dbReference type="Proteomes" id="UP001282474"/>
    </source>
</evidence>
<dbReference type="Pfam" id="PF04545">
    <property type="entry name" value="Sigma70_r4"/>
    <property type="match status" value="1"/>
</dbReference>
<dbReference type="SUPFAM" id="SSF88659">
    <property type="entry name" value="Sigma3 and sigma4 domains of RNA polymerase sigma factors"/>
    <property type="match status" value="1"/>
</dbReference>
<evidence type="ECO:0000313" key="2">
    <source>
        <dbReference type="EMBL" id="MDX3036429.1"/>
    </source>
</evidence>
<dbReference type="RefSeq" id="WP_193382749.1">
    <property type="nucleotide sequence ID" value="NZ_JABXWI010000001.1"/>
</dbReference>
<evidence type="ECO:0000259" key="1">
    <source>
        <dbReference type="PROSITE" id="PS50943"/>
    </source>
</evidence>
<organism evidence="2 3">
    <name type="scientific">Streptomyces caniscabiei</name>
    <dbReference type="NCBI Taxonomy" id="2746961"/>
    <lineage>
        <taxon>Bacteria</taxon>
        <taxon>Bacillati</taxon>
        <taxon>Actinomycetota</taxon>
        <taxon>Actinomycetes</taxon>
        <taxon>Kitasatosporales</taxon>
        <taxon>Streptomycetaceae</taxon>
        <taxon>Streptomyces</taxon>
    </lineage>
</organism>
<protein>
    <submittedName>
        <fullName evidence="2">Sigma factor-like helix-turn-helix DNA-binding protein</fullName>
    </submittedName>
</protein>
<dbReference type="Gene3D" id="1.10.10.60">
    <property type="entry name" value="Homeodomain-like"/>
    <property type="match status" value="1"/>
</dbReference>
<dbReference type="PROSITE" id="PS50943">
    <property type="entry name" value="HTH_CROC1"/>
    <property type="match status" value="1"/>
</dbReference>
<keyword evidence="3" id="KW-1185">Reference proteome</keyword>
<feature type="domain" description="HTH cro/C1-type" evidence="1">
    <location>
        <begin position="21"/>
        <end position="65"/>
    </location>
</feature>
<dbReference type="EMBL" id="JARAWJ010000002">
    <property type="protein sequence ID" value="MDX3036429.1"/>
    <property type="molecule type" value="Genomic_DNA"/>
</dbReference>
<dbReference type="InterPro" id="IPR001387">
    <property type="entry name" value="Cro/C1-type_HTH"/>
</dbReference>
<comment type="caution">
    <text evidence="2">The sequence shown here is derived from an EMBL/GenBank/DDBJ whole genome shotgun (WGS) entry which is preliminary data.</text>
</comment>
<sequence>MAEPERLEGRNGAIWRAYLEGRTQEAIAEEFGVSQQRVSQIISEVRESIPEVNRVAAALLDLERLDLLMTGMMPPALAGDPKATAAVLRILERRAKALGTDASQPLEVVLDARMDVVGQLVADALAAALDAVPELSQEQRIAALTTAQDLLFREAGGGSPEAG</sequence>
<dbReference type="Proteomes" id="UP001282474">
    <property type="component" value="Unassembled WGS sequence"/>
</dbReference>
<reference evidence="2 3" key="1">
    <citation type="journal article" date="2023" name="Microb. Genom.">
        <title>Mesoterricola silvestris gen. nov., sp. nov., Mesoterricola sediminis sp. nov., Geothrix oryzae sp. nov., Geothrix edaphica sp. nov., Geothrix rubra sp. nov., and Geothrix limicola sp. nov., six novel members of Acidobacteriota isolated from soils.</title>
        <authorList>
            <person name="Weisberg A.J."/>
            <person name="Pearce E."/>
            <person name="Kramer C.G."/>
            <person name="Chang J.H."/>
            <person name="Clarke C.R."/>
        </authorList>
    </citation>
    <scope>NUCLEOTIDE SEQUENCE [LARGE SCALE GENOMIC DNA]</scope>
    <source>
        <strain evidence="2 3">NE20-4-1</strain>
    </source>
</reference>
<dbReference type="InterPro" id="IPR007630">
    <property type="entry name" value="RNA_pol_sigma70_r4"/>
</dbReference>
<dbReference type="InterPro" id="IPR013324">
    <property type="entry name" value="RNA_pol_sigma_r3/r4-like"/>
</dbReference>
<name>A0ABU4MG31_9ACTN</name>
<gene>
    <name evidence="2" type="ORF">PV383_04490</name>
</gene>
<proteinExistence type="predicted"/>